<keyword evidence="3" id="KW-1185">Reference proteome</keyword>
<protein>
    <submittedName>
        <fullName evidence="2">Uncharacterized protein</fullName>
    </submittedName>
</protein>
<comment type="caution">
    <text evidence="2">The sequence shown here is derived from an EMBL/GenBank/DDBJ whole genome shotgun (WGS) entry which is preliminary data.</text>
</comment>
<dbReference type="EMBL" id="JBHTMP010000011">
    <property type="protein sequence ID" value="MFD1321419.1"/>
    <property type="molecule type" value="Genomic_DNA"/>
</dbReference>
<sequence>MCRPCYDFAHRWPVADCDACHRRQPVHKGHCRLCWCQARLDRSAALGGRTGTYTALLPHARRVGSHQLFLADMPAPRDLVGKPDQRRHGVGSGAPGLRRKPPPPAAGQPQVRWL</sequence>
<proteinExistence type="predicted"/>
<accession>A0ABW3YDP7</accession>
<evidence type="ECO:0000313" key="3">
    <source>
        <dbReference type="Proteomes" id="UP001597260"/>
    </source>
</evidence>
<evidence type="ECO:0000256" key="1">
    <source>
        <dbReference type="SAM" id="MobiDB-lite"/>
    </source>
</evidence>
<dbReference type="Proteomes" id="UP001597260">
    <property type="component" value="Unassembled WGS sequence"/>
</dbReference>
<gene>
    <name evidence="2" type="ORF">ACFQ4H_09995</name>
</gene>
<organism evidence="2 3">
    <name type="scientific">Micromonospora sonneratiae</name>
    <dbReference type="NCBI Taxonomy" id="1184706"/>
    <lineage>
        <taxon>Bacteria</taxon>
        <taxon>Bacillati</taxon>
        <taxon>Actinomycetota</taxon>
        <taxon>Actinomycetes</taxon>
        <taxon>Micromonosporales</taxon>
        <taxon>Micromonosporaceae</taxon>
        <taxon>Micromonospora</taxon>
    </lineage>
</organism>
<name>A0ABW3YDP7_9ACTN</name>
<feature type="region of interest" description="Disordered" evidence="1">
    <location>
        <begin position="74"/>
        <end position="114"/>
    </location>
</feature>
<evidence type="ECO:0000313" key="2">
    <source>
        <dbReference type="EMBL" id="MFD1321419.1"/>
    </source>
</evidence>
<reference evidence="3" key="1">
    <citation type="journal article" date="2019" name="Int. J. Syst. Evol. Microbiol.">
        <title>The Global Catalogue of Microorganisms (GCM) 10K type strain sequencing project: providing services to taxonomists for standard genome sequencing and annotation.</title>
        <authorList>
            <consortium name="The Broad Institute Genomics Platform"/>
            <consortium name="The Broad Institute Genome Sequencing Center for Infectious Disease"/>
            <person name="Wu L."/>
            <person name="Ma J."/>
        </authorList>
    </citation>
    <scope>NUCLEOTIDE SEQUENCE [LARGE SCALE GENOMIC DNA]</scope>
    <source>
        <strain evidence="3">JCM 31037</strain>
    </source>
</reference>